<evidence type="ECO:0000313" key="3">
    <source>
        <dbReference type="Proteomes" id="UP000320338"/>
    </source>
</evidence>
<dbReference type="Proteomes" id="UP000320338">
    <property type="component" value="Unassembled WGS sequence"/>
</dbReference>
<sequence>MTRGPRRSSLSIGEQVEIATREFGTDLDPTVLALTLTLYRTTAVYDRAHTAELAPHDITLRQFNVLTVLHRADGALTMAELGDAVAVRPGNLTSVVDGLRRRRLVDCAVNPDDRRSFLVSITEAGTEFLAGFLPGHWRYLELLTGGLSADEKETLVHLLEKLLGSVQDAAGAGGRDGLATSAQNA</sequence>
<dbReference type="InterPro" id="IPR036390">
    <property type="entry name" value="WH_DNA-bd_sf"/>
</dbReference>
<dbReference type="PANTHER" id="PTHR33164">
    <property type="entry name" value="TRANSCRIPTIONAL REGULATOR, MARR FAMILY"/>
    <property type="match status" value="1"/>
</dbReference>
<dbReference type="PRINTS" id="PR00598">
    <property type="entry name" value="HTHMARR"/>
</dbReference>
<dbReference type="InterPro" id="IPR000835">
    <property type="entry name" value="HTH_MarR-typ"/>
</dbReference>
<evidence type="ECO:0000259" key="1">
    <source>
        <dbReference type="PROSITE" id="PS50995"/>
    </source>
</evidence>
<dbReference type="SUPFAM" id="SSF46785">
    <property type="entry name" value="Winged helix' DNA-binding domain"/>
    <property type="match status" value="1"/>
</dbReference>
<reference evidence="2 3" key="1">
    <citation type="submission" date="2019-06" db="EMBL/GenBank/DDBJ databases">
        <title>Whole genome shotgun sequence of Pseudonocardia hydrocarbonoxydans NBRC 14498.</title>
        <authorList>
            <person name="Hosoyama A."/>
            <person name="Uohara A."/>
            <person name="Ohji S."/>
            <person name="Ichikawa N."/>
        </authorList>
    </citation>
    <scope>NUCLEOTIDE SEQUENCE [LARGE SCALE GENOMIC DNA]</scope>
    <source>
        <strain evidence="2 3">NBRC 14498</strain>
    </source>
</reference>
<dbReference type="PANTHER" id="PTHR33164:SF43">
    <property type="entry name" value="HTH-TYPE TRANSCRIPTIONAL REPRESSOR YETL"/>
    <property type="match status" value="1"/>
</dbReference>
<dbReference type="Pfam" id="PF12802">
    <property type="entry name" value="MarR_2"/>
    <property type="match status" value="1"/>
</dbReference>
<proteinExistence type="predicted"/>
<name>A0A4Y3WHS2_9PSEU</name>
<evidence type="ECO:0000313" key="2">
    <source>
        <dbReference type="EMBL" id="GEC18028.1"/>
    </source>
</evidence>
<keyword evidence="3" id="KW-1185">Reference proteome</keyword>
<dbReference type="GO" id="GO:0006950">
    <property type="term" value="P:response to stress"/>
    <property type="evidence" value="ECO:0007669"/>
    <property type="project" value="TreeGrafter"/>
</dbReference>
<dbReference type="RefSeq" id="WP_141276373.1">
    <property type="nucleotide sequence ID" value="NZ_BAAARZ010000002.1"/>
</dbReference>
<dbReference type="GO" id="GO:0003700">
    <property type="term" value="F:DNA-binding transcription factor activity"/>
    <property type="evidence" value="ECO:0007669"/>
    <property type="project" value="InterPro"/>
</dbReference>
<dbReference type="InterPro" id="IPR039422">
    <property type="entry name" value="MarR/SlyA-like"/>
</dbReference>
<protein>
    <recommendedName>
        <fullName evidence="1">HTH marR-type domain-containing protein</fullName>
    </recommendedName>
</protein>
<dbReference type="AlphaFoldDB" id="A0A4Y3WHS2"/>
<dbReference type="InterPro" id="IPR036388">
    <property type="entry name" value="WH-like_DNA-bd_sf"/>
</dbReference>
<dbReference type="Gene3D" id="1.10.10.10">
    <property type="entry name" value="Winged helix-like DNA-binding domain superfamily/Winged helix DNA-binding domain"/>
    <property type="match status" value="1"/>
</dbReference>
<dbReference type="SMART" id="SM00347">
    <property type="entry name" value="HTH_MARR"/>
    <property type="match status" value="1"/>
</dbReference>
<dbReference type="EMBL" id="BJNG01000003">
    <property type="protein sequence ID" value="GEC18028.1"/>
    <property type="molecule type" value="Genomic_DNA"/>
</dbReference>
<feature type="domain" description="HTH marR-type" evidence="1">
    <location>
        <begin position="31"/>
        <end position="164"/>
    </location>
</feature>
<organism evidence="2 3">
    <name type="scientific">Pseudonocardia hydrocarbonoxydans</name>
    <dbReference type="NCBI Taxonomy" id="76726"/>
    <lineage>
        <taxon>Bacteria</taxon>
        <taxon>Bacillati</taxon>
        <taxon>Actinomycetota</taxon>
        <taxon>Actinomycetes</taxon>
        <taxon>Pseudonocardiales</taxon>
        <taxon>Pseudonocardiaceae</taxon>
        <taxon>Pseudonocardia</taxon>
    </lineage>
</organism>
<dbReference type="OrthoDB" id="3237509at2"/>
<comment type="caution">
    <text evidence="2">The sequence shown here is derived from an EMBL/GenBank/DDBJ whole genome shotgun (WGS) entry which is preliminary data.</text>
</comment>
<dbReference type="PROSITE" id="PS50995">
    <property type="entry name" value="HTH_MARR_2"/>
    <property type="match status" value="1"/>
</dbReference>
<accession>A0A4Y3WHS2</accession>
<gene>
    <name evidence="2" type="ORF">PHY01_03110</name>
</gene>